<feature type="region of interest" description="Disordered" evidence="1">
    <location>
        <begin position="1"/>
        <end position="23"/>
    </location>
</feature>
<protein>
    <submittedName>
        <fullName evidence="2">Uncharacterized protein</fullName>
    </submittedName>
</protein>
<name>A0A2P2NQ09_RHIMU</name>
<reference evidence="2" key="1">
    <citation type="submission" date="2018-02" db="EMBL/GenBank/DDBJ databases">
        <title>Rhizophora mucronata_Transcriptome.</title>
        <authorList>
            <person name="Meera S.P."/>
            <person name="Sreeshan A."/>
            <person name="Augustine A."/>
        </authorList>
    </citation>
    <scope>NUCLEOTIDE SEQUENCE</scope>
    <source>
        <tissue evidence="2">Leaf</tissue>
    </source>
</reference>
<evidence type="ECO:0000313" key="2">
    <source>
        <dbReference type="EMBL" id="MBX44525.1"/>
    </source>
</evidence>
<feature type="compositionally biased region" description="Basic and acidic residues" evidence="1">
    <location>
        <begin position="1"/>
        <end position="15"/>
    </location>
</feature>
<sequence>MQTTEIHDELFKTNRENQNTAVN</sequence>
<dbReference type="EMBL" id="GGEC01064041">
    <property type="protein sequence ID" value="MBX44525.1"/>
    <property type="molecule type" value="Transcribed_RNA"/>
</dbReference>
<accession>A0A2P2NQ09</accession>
<evidence type="ECO:0000256" key="1">
    <source>
        <dbReference type="SAM" id="MobiDB-lite"/>
    </source>
</evidence>
<proteinExistence type="predicted"/>
<dbReference type="AlphaFoldDB" id="A0A2P2NQ09"/>
<organism evidence="2">
    <name type="scientific">Rhizophora mucronata</name>
    <name type="common">Asiatic mangrove</name>
    <dbReference type="NCBI Taxonomy" id="61149"/>
    <lineage>
        <taxon>Eukaryota</taxon>
        <taxon>Viridiplantae</taxon>
        <taxon>Streptophyta</taxon>
        <taxon>Embryophyta</taxon>
        <taxon>Tracheophyta</taxon>
        <taxon>Spermatophyta</taxon>
        <taxon>Magnoliopsida</taxon>
        <taxon>eudicotyledons</taxon>
        <taxon>Gunneridae</taxon>
        <taxon>Pentapetalae</taxon>
        <taxon>rosids</taxon>
        <taxon>fabids</taxon>
        <taxon>Malpighiales</taxon>
        <taxon>Rhizophoraceae</taxon>
        <taxon>Rhizophora</taxon>
    </lineage>
</organism>